<sequence>MAAMDRIAEPWGSRSPYGSGEAWPVRVDTHLASGIAPGEVDRWVQTASLLHSNGDAMDIAVKDERIVGVRGRAVDRVNHGRLGVKDLYGWQANSSPDRLTRPLIREGGRLVETDWDTAMNRIVERTQQLLAEQGPSAIGFYTTGQLFAEEYYTLGVLAHGGLGTNHVDGNTRLCTATAAAALKESFASDGQPGSYTDVDHADVIALYGHNVAETQSVLWMRMLDRLAGPNPPKILCVDPRPTEVARHATVHLAPLPGTNVALMNGLLHEIIANDWVDHAYVEAHAVGFDELVKMVKDYTPETVAHICDVPAEKIREAASILGHAERLLSTVLQGFYQSNQATAAAVQVNNINIIRGMLGKPGCGILQMNGQPTAENTRECGGDGDLPAFRNWSNEVHVKDLAKVWNVDPMEIPHYSPPTHVMQMMRYAEDGSIRMLWVSGTNPAVSLPELPRVRAILEQERLFVVVQDIFLSETAQLADVVLPAATWGEKTGTFTNVDRTVHLSEKAVEPPGEAKADLDIFIDYARRLGLKDKDGAPLVKWDDAESAFEAWKECSRGRPCDYTGITYEKLRGGSGVQWPCNDENPDGTERLYEGGKFFSTPEYCESYGRDLVTGAPVEPTEYKALNPTGKAILKAAEYVPPHEIPSEGFPFILITGRTLYHFHTRTKTGRAPQLQAAAPDVWVEISEGDAAVVGISEGDLLEVTSPRGSVKAKARITDIRKGVVFLPFHYGYWDTEGGYEPEDAGRAANELTITDWDACSKQPIFKTAAARVEKVSAADGPSPAPTTTASRPAGPAAASISPTRGNQSAEADEEFAQQSAGGTL</sequence>
<dbReference type="Gene3D" id="3.40.228.10">
    <property type="entry name" value="Dimethylsulfoxide Reductase, domain 2"/>
    <property type="match status" value="1"/>
</dbReference>
<dbReference type="Pfam" id="PF00384">
    <property type="entry name" value="Molybdopterin"/>
    <property type="match status" value="1"/>
</dbReference>
<keyword evidence="2" id="KW-0479">Metal-binding</keyword>
<feature type="compositionally biased region" description="Low complexity" evidence="5">
    <location>
        <begin position="777"/>
        <end position="803"/>
    </location>
</feature>
<dbReference type="PROSITE" id="PS00932">
    <property type="entry name" value="MOLYBDOPTERIN_PROK_3"/>
    <property type="match status" value="1"/>
</dbReference>
<evidence type="ECO:0000256" key="5">
    <source>
        <dbReference type="SAM" id="MobiDB-lite"/>
    </source>
</evidence>
<dbReference type="InterPro" id="IPR006656">
    <property type="entry name" value="Mopterin_OxRdtase"/>
</dbReference>
<dbReference type="InterPro" id="IPR009010">
    <property type="entry name" value="Asp_de-COase-like_dom_sf"/>
</dbReference>
<dbReference type="GO" id="GO:0046872">
    <property type="term" value="F:metal ion binding"/>
    <property type="evidence" value="ECO:0007669"/>
    <property type="project" value="UniProtKB-KW"/>
</dbReference>
<dbReference type="Pfam" id="PF01568">
    <property type="entry name" value="Molydop_binding"/>
    <property type="match status" value="1"/>
</dbReference>
<proteinExistence type="predicted"/>
<dbReference type="STRING" id="1338436.LK10_16360"/>
<dbReference type="SUPFAM" id="SSF53706">
    <property type="entry name" value="Formate dehydrogenase/DMSO reductase, domains 1-3"/>
    <property type="match status" value="1"/>
</dbReference>
<evidence type="ECO:0000256" key="4">
    <source>
        <dbReference type="ARBA" id="ARBA00023014"/>
    </source>
</evidence>
<keyword evidence="4" id="KW-0411">Iron-sulfur</keyword>
<dbReference type="InterPro" id="IPR006963">
    <property type="entry name" value="Mopterin_OxRdtase_4Fe-4S_dom"/>
</dbReference>
<dbReference type="AlphaFoldDB" id="A0A0B2ADY5"/>
<reference evidence="7 8" key="1">
    <citation type="submission" date="2014-09" db="EMBL/GenBank/DDBJ databases">
        <title>Genome sequence of Sinomonas sp. MUSC 117.</title>
        <authorList>
            <person name="Lee L.-H."/>
        </authorList>
    </citation>
    <scope>NUCLEOTIDE SEQUENCE [LARGE SCALE GENOMIC DNA]</scope>
    <source>
        <strain evidence="7 8">MUSC 117</strain>
    </source>
</reference>
<evidence type="ECO:0000256" key="3">
    <source>
        <dbReference type="ARBA" id="ARBA00023004"/>
    </source>
</evidence>
<dbReference type="PROSITE" id="PS51669">
    <property type="entry name" value="4FE4S_MOW_BIS_MGD"/>
    <property type="match status" value="1"/>
</dbReference>
<protein>
    <submittedName>
        <fullName evidence="7">Molybdopterin oxidoreductase</fullName>
    </submittedName>
</protein>
<organism evidence="7 8">
    <name type="scientific">Sinomonas humi</name>
    <dbReference type="NCBI Taxonomy" id="1338436"/>
    <lineage>
        <taxon>Bacteria</taxon>
        <taxon>Bacillati</taxon>
        <taxon>Actinomycetota</taxon>
        <taxon>Actinomycetes</taxon>
        <taxon>Micrococcales</taxon>
        <taxon>Micrococcaceae</taxon>
        <taxon>Sinomonas</taxon>
    </lineage>
</organism>
<evidence type="ECO:0000256" key="1">
    <source>
        <dbReference type="ARBA" id="ARBA00022485"/>
    </source>
</evidence>
<dbReference type="Gene3D" id="2.20.25.90">
    <property type="entry name" value="ADC-like domains"/>
    <property type="match status" value="1"/>
</dbReference>
<evidence type="ECO:0000313" key="8">
    <source>
        <dbReference type="Proteomes" id="UP000030982"/>
    </source>
</evidence>
<dbReference type="GO" id="GO:0051539">
    <property type="term" value="F:4 iron, 4 sulfur cluster binding"/>
    <property type="evidence" value="ECO:0007669"/>
    <property type="project" value="UniProtKB-KW"/>
</dbReference>
<keyword evidence="3" id="KW-0408">Iron</keyword>
<keyword evidence="8" id="KW-1185">Reference proteome</keyword>
<dbReference type="CDD" id="cd00508">
    <property type="entry name" value="MopB_CT_Fdh-Nap-like"/>
    <property type="match status" value="1"/>
</dbReference>
<dbReference type="PROSITE" id="PS00490">
    <property type="entry name" value="MOLYBDOPTERIN_PROK_2"/>
    <property type="match status" value="1"/>
</dbReference>
<dbReference type="SUPFAM" id="SSF50692">
    <property type="entry name" value="ADC-like"/>
    <property type="match status" value="1"/>
</dbReference>
<dbReference type="CDD" id="cd02754">
    <property type="entry name" value="MopB_Nitrate-R-NapA-like"/>
    <property type="match status" value="1"/>
</dbReference>
<dbReference type="InterPro" id="IPR006655">
    <property type="entry name" value="Mopterin_OxRdtase_prok_CS"/>
</dbReference>
<evidence type="ECO:0000313" key="7">
    <source>
        <dbReference type="EMBL" id="KHL01430.1"/>
    </source>
</evidence>
<dbReference type="InterPro" id="IPR006657">
    <property type="entry name" value="MoPterin_dinucl-bd_dom"/>
</dbReference>
<feature type="domain" description="4Fe-4S Mo/W bis-MGD-type" evidence="6">
    <location>
        <begin position="41"/>
        <end position="97"/>
    </location>
</feature>
<comment type="caution">
    <text evidence="7">The sequence shown here is derived from an EMBL/GenBank/DDBJ whole genome shotgun (WGS) entry which is preliminary data.</text>
</comment>
<dbReference type="GO" id="GO:0043546">
    <property type="term" value="F:molybdopterin cofactor binding"/>
    <property type="evidence" value="ECO:0007669"/>
    <property type="project" value="InterPro"/>
</dbReference>
<dbReference type="GO" id="GO:0016491">
    <property type="term" value="F:oxidoreductase activity"/>
    <property type="evidence" value="ECO:0007669"/>
    <property type="project" value="InterPro"/>
</dbReference>
<gene>
    <name evidence="7" type="ORF">LK10_16360</name>
</gene>
<dbReference type="RefSeq" id="WP_043125846.1">
    <property type="nucleotide sequence ID" value="NZ_JTDL01000141.1"/>
</dbReference>
<evidence type="ECO:0000256" key="2">
    <source>
        <dbReference type="ARBA" id="ARBA00022723"/>
    </source>
</evidence>
<name>A0A0B2ADY5_9MICC</name>
<feature type="region of interest" description="Disordered" evidence="5">
    <location>
        <begin position="776"/>
        <end position="824"/>
    </location>
</feature>
<accession>A0A0B2ADY5</accession>
<dbReference type="InterPro" id="IPR050123">
    <property type="entry name" value="Prok_molybdopt-oxidoreductase"/>
</dbReference>
<evidence type="ECO:0000259" key="6">
    <source>
        <dbReference type="PROSITE" id="PS51669"/>
    </source>
</evidence>
<dbReference type="PANTHER" id="PTHR43105">
    <property type="entry name" value="RESPIRATORY NITRATE REDUCTASE"/>
    <property type="match status" value="1"/>
</dbReference>
<dbReference type="EMBL" id="JTDL01000141">
    <property type="protein sequence ID" value="KHL01430.1"/>
    <property type="molecule type" value="Genomic_DNA"/>
</dbReference>
<dbReference type="OrthoDB" id="7376058at2"/>
<dbReference type="Gene3D" id="3.40.50.740">
    <property type="match status" value="1"/>
</dbReference>
<keyword evidence="1" id="KW-0004">4Fe-4S</keyword>
<dbReference type="Proteomes" id="UP000030982">
    <property type="component" value="Unassembled WGS sequence"/>
</dbReference>
<dbReference type="PANTHER" id="PTHR43105:SF10">
    <property type="entry name" value="NADH-QUINONE OXIDOREDUCTASE SUBUNIT G"/>
    <property type="match status" value="1"/>
</dbReference>
<dbReference type="Gene3D" id="2.40.40.20">
    <property type="match status" value="1"/>
</dbReference>